<feature type="region of interest" description="Disordered" evidence="2">
    <location>
        <begin position="25"/>
        <end position="86"/>
    </location>
</feature>
<dbReference type="PRINTS" id="PR00759">
    <property type="entry name" value="BASICPTASE"/>
</dbReference>
<keyword evidence="3" id="KW-0732">Signal</keyword>
<dbReference type="GeneID" id="111130139"/>
<feature type="chain" id="PRO_5034564013" evidence="3">
    <location>
        <begin position="16"/>
        <end position="410"/>
    </location>
</feature>
<dbReference type="PANTHER" id="PTHR10083">
    <property type="entry name" value="KUNITZ-TYPE PROTEASE INHIBITOR-RELATED"/>
    <property type="match status" value="1"/>
</dbReference>
<dbReference type="GO" id="GO:0005615">
    <property type="term" value="C:extracellular space"/>
    <property type="evidence" value="ECO:0007669"/>
    <property type="project" value="TreeGrafter"/>
</dbReference>
<dbReference type="OrthoDB" id="4473401at2759"/>
<evidence type="ECO:0000256" key="2">
    <source>
        <dbReference type="SAM" id="MobiDB-lite"/>
    </source>
</evidence>
<dbReference type="PANTHER" id="PTHR10083:SF374">
    <property type="entry name" value="BPTI_KUNITZ INHIBITOR DOMAIN-CONTAINING PROTEIN"/>
    <property type="match status" value="1"/>
</dbReference>
<dbReference type="Gene3D" id="4.10.410.10">
    <property type="entry name" value="Pancreatic trypsin inhibitor Kunitz domain"/>
    <property type="match status" value="2"/>
</dbReference>
<evidence type="ECO:0000313" key="5">
    <source>
        <dbReference type="Proteomes" id="UP000694844"/>
    </source>
</evidence>
<protein>
    <submittedName>
        <fullName evidence="6">Uncharacterized protein LOC111130139</fullName>
    </submittedName>
</protein>
<dbReference type="InterPro" id="IPR050098">
    <property type="entry name" value="TFPI/VKTCI-like"/>
</dbReference>
<accession>A0A8B8DYK2</accession>
<dbReference type="SMART" id="SM00131">
    <property type="entry name" value="KU"/>
    <property type="match status" value="2"/>
</dbReference>
<dbReference type="Proteomes" id="UP000694844">
    <property type="component" value="Chromosome 4"/>
</dbReference>
<evidence type="ECO:0000256" key="3">
    <source>
        <dbReference type="SAM" id="SignalP"/>
    </source>
</evidence>
<reference evidence="6" key="1">
    <citation type="submission" date="2025-08" db="UniProtKB">
        <authorList>
            <consortium name="RefSeq"/>
        </authorList>
    </citation>
    <scope>IDENTIFICATION</scope>
    <source>
        <tissue evidence="6">Whole sample</tissue>
    </source>
</reference>
<dbReference type="AlphaFoldDB" id="A0A8B8DYK2"/>
<feature type="domain" description="BPTI/Kunitz inhibitor" evidence="4">
    <location>
        <begin position="98"/>
        <end position="153"/>
    </location>
</feature>
<feature type="compositionally biased region" description="Low complexity" evidence="2">
    <location>
        <begin position="61"/>
        <end position="74"/>
    </location>
</feature>
<keyword evidence="5" id="KW-1185">Reference proteome</keyword>
<evidence type="ECO:0000256" key="1">
    <source>
        <dbReference type="ARBA" id="ARBA00023157"/>
    </source>
</evidence>
<keyword evidence="1" id="KW-1015">Disulfide bond</keyword>
<sequence>MPKFAVLVLLPLVLGFAPPGPRYGTIGSNNQGNNGQTPGLNMGSSGANVRMTVNNMNTGSPQPNHPNNNQPNKNRPSHGGNAEHRFTPPHISNVPYQCTMDSDRGYFCPYRYERPSTRYYFNVYSGRCESFYYRGCGGNLNSYTSREECVRSCACFTYADYGNYPCYQPSTYRWFFNKYSGTCQSFIFSGCNGGNDNNFRSQLECQTTCGPRSYNGPYYNYPINGLYFNNPPNMPANEQISSNSAAQSAARNVIENNRAQSFIIPAQSFQTNAPQQPMPVSINAPMPNFQNPPVPNSSNAPVRNGVNVPMPNGVNVPMPNGVNVNMLNGDNLPILKMPNTPQPEPINEVNIMGSGAMTNAMNSGNNGVNMNSVAQIWNMASNAMNADTTSNEMSMVYPTSGHMKPGLSMY</sequence>
<feature type="domain" description="BPTI/Kunitz inhibitor" evidence="4">
    <location>
        <begin position="155"/>
        <end position="209"/>
    </location>
</feature>
<dbReference type="PROSITE" id="PS50279">
    <property type="entry name" value="BPTI_KUNITZ_2"/>
    <property type="match status" value="2"/>
</dbReference>
<dbReference type="InterPro" id="IPR020901">
    <property type="entry name" value="Prtase_inh_Kunz-CS"/>
</dbReference>
<evidence type="ECO:0000259" key="4">
    <source>
        <dbReference type="PROSITE" id="PS50279"/>
    </source>
</evidence>
<evidence type="ECO:0000313" key="6">
    <source>
        <dbReference type="RefSeq" id="XP_022332579.1"/>
    </source>
</evidence>
<feature type="compositionally biased region" description="Polar residues" evidence="2">
    <location>
        <begin position="26"/>
        <end position="60"/>
    </location>
</feature>
<name>A0A8B8DYK2_CRAVI</name>
<dbReference type="InterPro" id="IPR002223">
    <property type="entry name" value="Kunitz_BPTI"/>
</dbReference>
<gene>
    <name evidence="6" type="primary">LOC111130139</name>
</gene>
<dbReference type="Pfam" id="PF00014">
    <property type="entry name" value="Kunitz_BPTI"/>
    <property type="match status" value="2"/>
</dbReference>
<dbReference type="RefSeq" id="XP_022332579.1">
    <property type="nucleotide sequence ID" value="XM_022476871.1"/>
</dbReference>
<proteinExistence type="predicted"/>
<dbReference type="InterPro" id="IPR036880">
    <property type="entry name" value="Kunitz_BPTI_sf"/>
</dbReference>
<feature type="signal peptide" evidence="3">
    <location>
        <begin position="1"/>
        <end position="15"/>
    </location>
</feature>
<dbReference type="KEGG" id="cvn:111130139"/>
<dbReference type="SUPFAM" id="SSF57362">
    <property type="entry name" value="BPTI-like"/>
    <property type="match status" value="2"/>
</dbReference>
<dbReference type="CDD" id="cd00109">
    <property type="entry name" value="Kunitz-type"/>
    <property type="match status" value="2"/>
</dbReference>
<dbReference type="PROSITE" id="PS00280">
    <property type="entry name" value="BPTI_KUNITZ_1"/>
    <property type="match status" value="1"/>
</dbReference>
<organism evidence="5 6">
    <name type="scientific">Crassostrea virginica</name>
    <name type="common">Eastern oyster</name>
    <dbReference type="NCBI Taxonomy" id="6565"/>
    <lineage>
        <taxon>Eukaryota</taxon>
        <taxon>Metazoa</taxon>
        <taxon>Spiralia</taxon>
        <taxon>Lophotrochozoa</taxon>
        <taxon>Mollusca</taxon>
        <taxon>Bivalvia</taxon>
        <taxon>Autobranchia</taxon>
        <taxon>Pteriomorphia</taxon>
        <taxon>Ostreida</taxon>
        <taxon>Ostreoidea</taxon>
        <taxon>Ostreidae</taxon>
        <taxon>Crassostrea</taxon>
    </lineage>
</organism>
<dbReference type="GO" id="GO:0004867">
    <property type="term" value="F:serine-type endopeptidase inhibitor activity"/>
    <property type="evidence" value="ECO:0007669"/>
    <property type="project" value="InterPro"/>
</dbReference>